<proteinExistence type="predicted"/>
<comment type="caution">
    <text evidence="2">The sequence shown here is derived from an EMBL/GenBank/DDBJ whole genome shotgun (WGS) entry which is preliminary data.</text>
</comment>
<accession>A0A5C4XTK1</accession>
<evidence type="ECO:0000259" key="1">
    <source>
        <dbReference type="Pfam" id="PF02036"/>
    </source>
</evidence>
<protein>
    <submittedName>
        <fullName evidence="2">SCP2 domain-containing protein</fullName>
    </submittedName>
</protein>
<reference evidence="2 3" key="1">
    <citation type="submission" date="2019-06" db="EMBL/GenBank/DDBJ databases">
        <title>The draft genome of Rhizobium smilacinae PTYR-5.</title>
        <authorList>
            <person name="Liu L."/>
            <person name="Li L."/>
            <person name="Zhang X."/>
        </authorList>
    </citation>
    <scope>NUCLEOTIDE SEQUENCE [LARGE SCALE GENOMIC DNA]</scope>
    <source>
        <strain evidence="2 3">PTYR-5</strain>
    </source>
</reference>
<sequence length="174" mass="19337">MQIPPILSAPLHMIPIPLIERICRLMFGRIAKAHPGLFERLDEHREKRFAFLPTDLPLAFVVVPGRQEISVLRKPVDVVADCVTEAPLFLLLALMEGRCDADALFFSRDLSVTGDMEAMLAMRNALDASNIDLQKDLAKLAGPFAPIARRVIGEVRDRALKDQMRPAGEAAAWN</sequence>
<feature type="domain" description="SCP2" evidence="1">
    <location>
        <begin position="36"/>
        <end position="127"/>
    </location>
</feature>
<dbReference type="Pfam" id="PF02036">
    <property type="entry name" value="SCP2"/>
    <property type="match status" value="1"/>
</dbReference>
<dbReference type="RefSeq" id="WP_139676026.1">
    <property type="nucleotide sequence ID" value="NZ_VDMN01000001.1"/>
</dbReference>
<keyword evidence="3" id="KW-1185">Reference proteome</keyword>
<dbReference type="InterPro" id="IPR003033">
    <property type="entry name" value="SCP2_sterol-bd_dom"/>
</dbReference>
<dbReference type="OrthoDB" id="8479080at2"/>
<dbReference type="Gene3D" id="3.30.1050.10">
    <property type="entry name" value="SCP2 sterol-binding domain"/>
    <property type="match status" value="1"/>
</dbReference>
<dbReference type="InterPro" id="IPR036527">
    <property type="entry name" value="SCP2_sterol-bd_dom_sf"/>
</dbReference>
<name>A0A5C4XTK1_9HYPH</name>
<dbReference type="AlphaFoldDB" id="A0A5C4XTK1"/>
<dbReference type="SUPFAM" id="SSF55718">
    <property type="entry name" value="SCP-like"/>
    <property type="match status" value="1"/>
</dbReference>
<evidence type="ECO:0000313" key="2">
    <source>
        <dbReference type="EMBL" id="TNM66638.1"/>
    </source>
</evidence>
<organism evidence="2 3">
    <name type="scientific">Aliirhizobium smilacinae</name>
    <dbReference type="NCBI Taxonomy" id="1395944"/>
    <lineage>
        <taxon>Bacteria</taxon>
        <taxon>Pseudomonadati</taxon>
        <taxon>Pseudomonadota</taxon>
        <taxon>Alphaproteobacteria</taxon>
        <taxon>Hyphomicrobiales</taxon>
        <taxon>Rhizobiaceae</taxon>
        <taxon>Aliirhizobium</taxon>
    </lineage>
</organism>
<gene>
    <name evidence="2" type="ORF">FHP24_10735</name>
</gene>
<dbReference type="EMBL" id="VDMN01000001">
    <property type="protein sequence ID" value="TNM66638.1"/>
    <property type="molecule type" value="Genomic_DNA"/>
</dbReference>
<evidence type="ECO:0000313" key="3">
    <source>
        <dbReference type="Proteomes" id="UP000311605"/>
    </source>
</evidence>
<dbReference type="Proteomes" id="UP000311605">
    <property type="component" value="Unassembled WGS sequence"/>
</dbReference>